<dbReference type="EMBL" id="JACHXH010000013">
    <property type="protein sequence ID" value="MBB3136125.1"/>
    <property type="molecule type" value="Genomic_DNA"/>
</dbReference>
<keyword evidence="1" id="KW-0472">Membrane</keyword>
<dbReference type="AlphaFoldDB" id="A0A3R9BF78"/>
<keyword evidence="1" id="KW-0812">Transmembrane</keyword>
<reference evidence="2 5" key="2">
    <citation type="submission" date="2020-08" db="EMBL/GenBank/DDBJ databases">
        <title>Genomic Encyclopedia of Type Strains, Phase III (KMG-III): the genomes of soil and plant-associated and newly described type strains.</title>
        <authorList>
            <person name="Whitman W."/>
        </authorList>
    </citation>
    <scope>NUCLEOTIDE SEQUENCE [LARGE SCALE GENOMIC DNA]</scope>
    <source>
        <strain evidence="2 5">CECT 4113</strain>
    </source>
</reference>
<keyword evidence="1" id="KW-1133">Transmembrane helix</keyword>
<evidence type="ECO:0000256" key="1">
    <source>
        <dbReference type="SAM" id="Phobius"/>
    </source>
</evidence>
<keyword evidence="5" id="KW-1185">Reference proteome</keyword>
<sequence length="246" mass="26242">MLRETNSFIRHNLSLVCLFVAITCSAIVFSEYNESSVGGSTQFFIALYIGYCVQNTILSRTGRVQINRGMVGFGSYIWKNFLILLVAMGIVIVPLAFGAASFSRGALVLLCGGLFAIFYPLLLALVGTWPTAGIAGSTSGLANAFARGQRNFLPTFLRLFAGMILPPIVSFLLIAIAAASSYETDAIFQGGKISLIALALLIVSQSLQTFGICYASTVLARKFQMSEGGPQGGTVSATSEISEIFR</sequence>
<proteinExistence type="predicted"/>
<dbReference type="EMBL" id="RJJT01000013">
    <property type="protein sequence ID" value="RSB75443.1"/>
    <property type="molecule type" value="Genomic_DNA"/>
</dbReference>
<comment type="caution">
    <text evidence="3">The sequence shown here is derived from an EMBL/GenBank/DDBJ whole genome shotgun (WGS) entry which is preliminary data.</text>
</comment>
<evidence type="ECO:0000313" key="4">
    <source>
        <dbReference type="Proteomes" id="UP000277279"/>
    </source>
</evidence>
<evidence type="ECO:0000313" key="5">
    <source>
        <dbReference type="Proteomes" id="UP000518315"/>
    </source>
</evidence>
<feature type="transmembrane region" description="Helical" evidence="1">
    <location>
        <begin position="80"/>
        <end position="100"/>
    </location>
</feature>
<dbReference type="RefSeq" id="WP_125846653.1">
    <property type="nucleotide sequence ID" value="NZ_JACHXH010000013.1"/>
</dbReference>
<reference evidence="3 4" key="1">
    <citation type="submission" date="2018-11" db="EMBL/GenBank/DDBJ databases">
        <authorList>
            <person name="Huo Y."/>
        </authorList>
    </citation>
    <scope>NUCLEOTIDE SEQUENCE [LARGE SCALE GENOMIC DNA]</scope>
    <source>
        <strain evidence="3 4">DSM 30132</strain>
    </source>
</reference>
<dbReference type="Proteomes" id="UP000277279">
    <property type="component" value="Unassembled WGS sequence"/>
</dbReference>
<feature type="transmembrane region" description="Helical" evidence="1">
    <location>
        <begin position="193"/>
        <end position="215"/>
    </location>
</feature>
<dbReference type="OrthoDB" id="8399700at2"/>
<evidence type="ECO:0000313" key="2">
    <source>
        <dbReference type="EMBL" id="MBB3136125.1"/>
    </source>
</evidence>
<accession>A0A3R9BF78</accession>
<organism evidence="3 4">
    <name type="scientific">Rhizobium pisi</name>
    <dbReference type="NCBI Taxonomy" id="574561"/>
    <lineage>
        <taxon>Bacteria</taxon>
        <taxon>Pseudomonadati</taxon>
        <taxon>Pseudomonadota</taxon>
        <taxon>Alphaproteobacteria</taxon>
        <taxon>Hyphomicrobiales</taxon>
        <taxon>Rhizobiaceae</taxon>
        <taxon>Rhizobium/Agrobacterium group</taxon>
        <taxon>Rhizobium</taxon>
    </lineage>
</organism>
<gene>
    <name evidence="3" type="ORF">EFD55_19445</name>
    <name evidence="2" type="ORF">FHS26_003873</name>
</gene>
<feature type="transmembrane region" description="Helical" evidence="1">
    <location>
        <begin position="156"/>
        <end position="181"/>
    </location>
</feature>
<feature type="transmembrane region" description="Helical" evidence="1">
    <location>
        <begin position="41"/>
        <end position="59"/>
    </location>
</feature>
<evidence type="ECO:0000313" key="3">
    <source>
        <dbReference type="EMBL" id="RSB75443.1"/>
    </source>
</evidence>
<name>A0A3R9BF78_9HYPH</name>
<feature type="transmembrane region" description="Helical" evidence="1">
    <location>
        <begin position="12"/>
        <end position="29"/>
    </location>
</feature>
<dbReference type="Proteomes" id="UP000518315">
    <property type="component" value="Unassembled WGS sequence"/>
</dbReference>
<feature type="transmembrane region" description="Helical" evidence="1">
    <location>
        <begin position="106"/>
        <end position="135"/>
    </location>
</feature>
<protein>
    <submittedName>
        <fullName evidence="3">Uncharacterized protein</fullName>
    </submittedName>
</protein>